<evidence type="ECO:0000256" key="1">
    <source>
        <dbReference type="SAM" id="Phobius"/>
    </source>
</evidence>
<reference evidence="2 3" key="1">
    <citation type="journal article" date="2016" name="Nat. Commun.">
        <title>Genomes of cryptic chimpanzee Plasmodium species reveal key evolutionary events leading to human malaria.</title>
        <authorList>
            <person name="Sundararaman S.A."/>
            <person name="Plenderleith L.J."/>
            <person name="Liu W."/>
            <person name="Loy D.E."/>
            <person name="Learn G.H."/>
            <person name="Li Y."/>
            <person name="Shaw K.S."/>
            <person name="Ayouba A."/>
            <person name="Peeters M."/>
            <person name="Speede S."/>
            <person name="Shaw G.M."/>
            <person name="Bushman F.D."/>
            <person name="Brisson D."/>
            <person name="Rayner J.C."/>
            <person name="Sharp P.M."/>
            <person name="Hahn B.H."/>
        </authorList>
    </citation>
    <scope>NUCLEOTIDE SEQUENCE [LARGE SCALE GENOMIC DNA]</scope>
    <source>
        <strain evidence="2 3">SY57</strain>
    </source>
</reference>
<keyword evidence="1" id="KW-0472">Membrane</keyword>
<organism evidence="2 3">
    <name type="scientific">Plasmodium reichenowi</name>
    <dbReference type="NCBI Taxonomy" id="5854"/>
    <lineage>
        <taxon>Eukaryota</taxon>
        <taxon>Sar</taxon>
        <taxon>Alveolata</taxon>
        <taxon>Apicomplexa</taxon>
        <taxon>Aconoidasida</taxon>
        <taxon>Haemosporida</taxon>
        <taxon>Plasmodiidae</taxon>
        <taxon>Plasmodium</taxon>
        <taxon>Plasmodium (Laverania)</taxon>
    </lineage>
</organism>
<dbReference type="KEGG" id="prei:PRSY57_0722700"/>
<keyword evidence="1" id="KW-0812">Transmembrane</keyword>
<dbReference type="AlphaFoldDB" id="A0A151LMX4"/>
<dbReference type="GeneID" id="24530476"/>
<evidence type="ECO:0000313" key="2">
    <source>
        <dbReference type="EMBL" id="KYO00561.1"/>
    </source>
</evidence>
<dbReference type="Proteomes" id="UP000076359">
    <property type="component" value="Chromosome 7"/>
</dbReference>
<feature type="transmembrane region" description="Helical" evidence="1">
    <location>
        <begin position="6"/>
        <end position="23"/>
    </location>
</feature>
<sequence length="24" mass="3098">MYIYIIMHTFHFFTFIVHIISFLY</sequence>
<name>A0A151LMX4_PLARE</name>
<comment type="caution">
    <text evidence="2">The sequence shown here is derived from an EMBL/GenBank/DDBJ whole genome shotgun (WGS) entry which is preliminary data.</text>
</comment>
<protein>
    <submittedName>
        <fullName evidence="2">Putative membrane protein</fullName>
    </submittedName>
</protein>
<proteinExistence type="predicted"/>
<keyword evidence="1" id="KW-1133">Transmembrane helix</keyword>
<feature type="non-terminal residue" evidence="2">
    <location>
        <position position="24"/>
    </location>
</feature>
<evidence type="ECO:0000313" key="3">
    <source>
        <dbReference type="Proteomes" id="UP000076359"/>
    </source>
</evidence>
<dbReference type="EMBL" id="LVLA01000008">
    <property type="protein sequence ID" value="KYO00561.1"/>
    <property type="molecule type" value="Genomic_DNA"/>
</dbReference>
<gene>
    <name evidence="2" type="ORF">PRSY57_0722700</name>
</gene>
<accession>A0A151LMX4</accession>
<dbReference type="RefSeq" id="XP_012762335.2">
    <property type="nucleotide sequence ID" value="XM_012906881.2"/>
</dbReference>